<organism evidence="1 2">
    <name type="scientific">Gymnopus androsaceus JB14</name>
    <dbReference type="NCBI Taxonomy" id="1447944"/>
    <lineage>
        <taxon>Eukaryota</taxon>
        <taxon>Fungi</taxon>
        <taxon>Dikarya</taxon>
        <taxon>Basidiomycota</taxon>
        <taxon>Agaricomycotina</taxon>
        <taxon>Agaricomycetes</taxon>
        <taxon>Agaricomycetidae</taxon>
        <taxon>Agaricales</taxon>
        <taxon>Marasmiineae</taxon>
        <taxon>Omphalotaceae</taxon>
        <taxon>Gymnopus</taxon>
    </lineage>
</organism>
<dbReference type="OrthoDB" id="2688393at2759"/>
<reference evidence="1" key="1">
    <citation type="journal article" date="2019" name="Environ. Microbiol.">
        <title>Fungal ecological strategies reflected in gene transcription - a case study of two litter decomposers.</title>
        <authorList>
            <person name="Barbi F."/>
            <person name="Kohler A."/>
            <person name="Barry K."/>
            <person name="Baskaran P."/>
            <person name="Daum C."/>
            <person name="Fauchery L."/>
            <person name="Ihrmark K."/>
            <person name="Kuo A."/>
            <person name="LaButti K."/>
            <person name="Lipzen A."/>
            <person name="Morin E."/>
            <person name="Grigoriev I.V."/>
            <person name="Henrissat B."/>
            <person name="Lindahl B."/>
            <person name="Martin F."/>
        </authorList>
    </citation>
    <scope>NUCLEOTIDE SEQUENCE</scope>
    <source>
        <strain evidence="1">JB14</strain>
    </source>
</reference>
<dbReference type="EMBL" id="ML769727">
    <property type="protein sequence ID" value="KAE9388776.1"/>
    <property type="molecule type" value="Genomic_DNA"/>
</dbReference>
<dbReference type="AlphaFoldDB" id="A0A6A4GTL5"/>
<protein>
    <recommendedName>
        <fullName evidence="3">DDE-1 domain-containing protein</fullName>
    </recommendedName>
</protein>
<keyword evidence="2" id="KW-1185">Reference proteome</keyword>
<proteinExistence type="predicted"/>
<accession>A0A6A4GTL5</accession>
<evidence type="ECO:0008006" key="3">
    <source>
        <dbReference type="Google" id="ProtNLM"/>
    </source>
</evidence>
<evidence type="ECO:0000313" key="1">
    <source>
        <dbReference type="EMBL" id="KAE9388776.1"/>
    </source>
</evidence>
<name>A0A6A4GTL5_9AGAR</name>
<sequence length="206" mass="23791">MDGHSSHFTPDVIKFTMEHNIGLNVVYFARMKAEMKRLVVQFEDENQHIVVKAAFSATGIFPFNPGVICPEQLVSAEVMSIKGSFTLMQMSPIRAIMTTFWTYQPTLFDTSPYHARLPLRCSLVSTKFTSDIGYYQYIQEYPWPTGTPLHTCKLPFEKLQKAQEVDEIEPWSPFQSQEEWELAHWLMELGASQGKINQFLKLKKVM</sequence>
<evidence type="ECO:0000313" key="2">
    <source>
        <dbReference type="Proteomes" id="UP000799118"/>
    </source>
</evidence>
<gene>
    <name evidence="1" type="ORF">BT96DRAFT_947351</name>
</gene>
<dbReference type="Proteomes" id="UP000799118">
    <property type="component" value="Unassembled WGS sequence"/>
</dbReference>